<feature type="region of interest" description="Disordered" evidence="1">
    <location>
        <begin position="248"/>
        <end position="347"/>
    </location>
</feature>
<dbReference type="EnsemblMetazoa" id="CJA40077.1">
    <property type="protein sequence ID" value="CJA40077.1"/>
    <property type="gene ID" value="WBGene00215925"/>
</dbReference>
<accession>A0A8R1IW55</accession>
<reference evidence="3" key="1">
    <citation type="submission" date="2010-08" db="EMBL/GenBank/DDBJ databases">
        <authorList>
            <consortium name="Caenorhabditis japonica Sequencing Consortium"/>
            <person name="Wilson R.K."/>
        </authorList>
    </citation>
    <scope>NUCLEOTIDE SEQUENCE [LARGE SCALE GENOMIC DNA]</scope>
    <source>
        <strain evidence="3">DF5081</strain>
    </source>
</reference>
<sequence>MSSSSYSTITNNEGQKYNGPMYDDTAMVLKRFPTFFVVYLRERNMAAWLPRQICRSSVTLGKCITVEYIPFEHHPGKDFIHWEVTRVVNVIQGRSEVREDGDDALPLFHVDLYDIGTEWNDYREFGGQPIVKSDDCIYATVADRVKTAQGETISANELIRRYQSKKQAKRLCGFMAYKVDVVPQRMLDQEYHGEDEVEAYTFQLIELVGSHEHYTRKQNNLDSTNLGYENRNLQEDDEIARAKLAIREEQERRMNRSSPTGSFATGQSNYDERSRYASGRTSSASYYTSAPNQDPFNTGAPREFNDRGSTSSYQSASAYPQAHPQPQPQHQYRGKTSPPLSHDTEKERMRQMVSDMSFILKSLESVARQTRVLNPEEEHLFAQGSRISKEFVDRGFHKKP</sequence>
<evidence type="ECO:0000313" key="3">
    <source>
        <dbReference type="Proteomes" id="UP000005237"/>
    </source>
</evidence>
<feature type="compositionally biased region" description="Polar residues" evidence="1">
    <location>
        <begin position="279"/>
        <end position="296"/>
    </location>
</feature>
<evidence type="ECO:0000313" key="2">
    <source>
        <dbReference type="EnsemblMetazoa" id="CJA40077.1"/>
    </source>
</evidence>
<dbReference type="Proteomes" id="UP000005237">
    <property type="component" value="Unassembled WGS sequence"/>
</dbReference>
<organism evidence="2 3">
    <name type="scientific">Caenorhabditis japonica</name>
    <dbReference type="NCBI Taxonomy" id="281687"/>
    <lineage>
        <taxon>Eukaryota</taxon>
        <taxon>Metazoa</taxon>
        <taxon>Ecdysozoa</taxon>
        <taxon>Nematoda</taxon>
        <taxon>Chromadorea</taxon>
        <taxon>Rhabditida</taxon>
        <taxon>Rhabditina</taxon>
        <taxon>Rhabditomorpha</taxon>
        <taxon>Rhabditoidea</taxon>
        <taxon>Rhabditidae</taxon>
        <taxon>Peloderinae</taxon>
        <taxon>Caenorhabditis</taxon>
    </lineage>
</organism>
<reference evidence="2" key="2">
    <citation type="submission" date="2022-06" db="UniProtKB">
        <authorList>
            <consortium name="EnsemblMetazoa"/>
        </authorList>
    </citation>
    <scope>IDENTIFICATION</scope>
    <source>
        <strain evidence="2">DF5081</strain>
    </source>
</reference>
<feature type="compositionally biased region" description="Low complexity" evidence="1">
    <location>
        <begin position="309"/>
        <end position="331"/>
    </location>
</feature>
<dbReference type="AlphaFoldDB" id="A0A8R1IW55"/>
<evidence type="ECO:0000256" key="1">
    <source>
        <dbReference type="SAM" id="MobiDB-lite"/>
    </source>
</evidence>
<name>A0A8R1IW55_CAEJA</name>
<protein>
    <submittedName>
        <fullName evidence="2">Uncharacterized protein</fullName>
    </submittedName>
</protein>
<proteinExistence type="predicted"/>
<feature type="compositionally biased region" description="Polar residues" evidence="1">
    <location>
        <begin position="256"/>
        <end position="269"/>
    </location>
</feature>
<keyword evidence="3" id="KW-1185">Reference proteome</keyword>